<evidence type="ECO:0000259" key="5">
    <source>
        <dbReference type="SMART" id="SM00082"/>
    </source>
</evidence>
<dbReference type="InterPro" id="IPR001611">
    <property type="entry name" value="Leu-rich_rpt"/>
</dbReference>
<dbReference type="InterPro" id="IPR050328">
    <property type="entry name" value="Dev_Immune_Receptor"/>
</dbReference>
<dbReference type="SUPFAM" id="SSF52058">
    <property type="entry name" value="L domain-like"/>
    <property type="match status" value="2"/>
</dbReference>
<name>A0A8W8IQK6_MAGGI</name>
<proteinExistence type="predicted"/>
<dbReference type="Proteomes" id="UP000005408">
    <property type="component" value="Unassembled WGS sequence"/>
</dbReference>
<keyword evidence="7" id="KW-1185">Reference proteome</keyword>
<dbReference type="InterPro" id="IPR003591">
    <property type="entry name" value="Leu-rich_rpt_typical-subtyp"/>
</dbReference>
<sequence>MQVFPSCPARHYNINQLNFRQPDRRCFQKTQTAVIKTRTFFLNPSANNMKRTLFIVVLTLVCELSLCQNCPAPAGSGCTCYEGPSDSTGRVIDCRDAGLTSIPVFTPSDEIFREVTFSNTQTSSTYCSRCNKITVVPDNAFQGIKFKILDLSRNSVSDFKTSAFAGLEDYLEELIIHGNSSPVPYTAVSRLRKLKKLSLSQFSQTIIGRDNTDIQSLMNLETLEFKNMNTEYIQSDAFKDRVPMLKRLVLEKLKIRTFPVAGIAELTSLEHLSAISLQIKEIPYQAFSSLHNLQELVLSHNGLTTLRSGCFEGIQDTLRYLGLHINSLDESSVGAIASERWDRLEQLNLGHNNIKDIPNGLFYNMRSLAYLNIDSNWLTKIESGDLQGLDSLQFLDASYNNLQTIEEGAFLKTPKLQELDIRGENTNIPGSTDILVLNEKSVQGLNNLERLILADTVLDETAMWDAVKKLTNLKILKLSGTGIKEIPEFQFENNRHLEYLVVENNKLTKLTEQQMYGLTDTLVNLNIGNNQITELDECALNKFTKLEMLYINNLPLHCDCKITWLYDWLNELRIKNDIKYYLIRAICTTPASLSNKVLLSVNRSELMCNSSYTPKRCNDFTPPPSEITSTSAPLEPVTKISPADRIFSFEKISESSSTVRFEWRVSDPDKIVKYVMDYQLLRTFQWNSVEVPRTALSFEKENLARNSNYLFCLTVVLRDLDKTSIRPCVVVNTLS</sequence>
<feature type="domain" description="LRRCT" evidence="5">
    <location>
        <begin position="555"/>
        <end position="609"/>
    </location>
</feature>
<dbReference type="EnsemblMetazoa" id="G15142.2">
    <property type="protein sequence ID" value="G15142.2:cds"/>
    <property type="gene ID" value="G15142"/>
</dbReference>
<dbReference type="Gene3D" id="3.80.10.10">
    <property type="entry name" value="Ribonuclease Inhibitor"/>
    <property type="match status" value="3"/>
</dbReference>
<evidence type="ECO:0000256" key="1">
    <source>
        <dbReference type="ARBA" id="ARBA00022614"/>
    </source>
</evidence>
<dbReference type="SMART" id="SM00082">
    <property type="entry name" value="LRRCT"/>
    <property type="match status" value="1"/>
</dbReference>
<dbReference type="Pfam" id="PF13306">
    <property type="entry name" value="LRR_5"/>
    <property type="match status" value="1"/>
</dbReference>
<dbReference type="InterPro" id="IPR032675">
    <property type="entry name" value="LRR_dom_sf"/>
</dbReference>
<dbReference type="Gene3D" id="2.60.40.10">
    <property type="entry name" value="Immunoglobulins"/>
    <property type="match status" value="1"/>
</dbReference>
<reference evidence="6" key="1">
    <citation type="submission" date="2022-08" db="UniProtKB">
        <authorList>
            <consortium name="EnsemblMetazoa"/>
        </authorList>
    </citation>
    <scope>IDENTIFICATION</scope>
    <source>
        <strain evidence="6">05x7-T-G4-1.051#20</strain>
    </source>
</reference>
<dbReference type="InterPro" id="IPR000483">
    <property type="entry name" value="Cys-rich_flank_reg_C"/>
</dbReference>
<dbReference type="GO" id="GO:0031012">
    <property type="term" value="C:extracellular matrix"/>
    <property type="evidence" value="ECO:0007669"/>
    <property type="project" value="TreeGrafter"/>
</dbReference>
<dbReference type="InterPro" id="IPR013783">
    <property type="entry name" value="Ig-like_fold"/>
</dbReference>
<protein>
    <recommendedName>
        <fullName evidence="5">LRRCT domain-containing protein</fullName>
    </recommendedName>
</protein>
<dbReference type="PROSITE" id="PS51450">
    <property type="entry name" value="LRR"/>
    <property type="match status" value="2"/>
</dbReference>
<evidence type="ECO:0000256" key="3">
    <source>
        <dbReference type="ARBA" id="ARBA00022737"/>
    </source>
</evidence>
<dbReference type="SUPFAM" id="SSF49265">
    <property type="entry name" value="Fibronectin type III"/>
    <property type="match status" value="1"/>
</dbReference>
<dbReference type="Pfam" id="PF13855">
    <property type="entry name" value="LRR_8"/>
    <property type="match status" value="3"/>
</dbReference>
<keyword evidence="3" id="KW-0677">Repeat</keyword>
<evidence type="ECO:0000256" key="2">
    <source>
        <dbReference type="ARBA" id="ARBA00022729"/>
    </source>
</evidence>
<dbReference type="PANTHER" id="PTHR24373:SF275">
    <property type="entry name" value="TIR DOMAIN-CONTAINING PROTEIN"/>
    <property type="match status" value="1"/>
</dbReference>
<dbReference type="InterPro" id="IPR026906">
    <property type="entry name" value="LRR_5"/>
</dbReference>
<dbReference type="PANTHER" id="PTHR24373">
    <property type="entry name" value="SLIT RELATED LEUCINE-RICH REPEAT NEURONAL PROTEIN"/>
    <property type="match status" value="1"/>
</dbReference>
<evidence type="ECO:0000313" key="6">
    <source>
        <dbReference type="EnsemblMetazoa" id="G15142.2:cds"/>
    </source>
</evidence>
<accession>A0A8W8IQK6</accession>
<dbReference type="AlphaFoldDB" id="A0A8W8IQK6"/>
<keyword evidence="4" id="KW-1015">Disulfide bond</keyword>
<evidence type="ECO:0000313" key="7">
    <source>
        <dbReference type="Proteomes" id="UP000005408"/>
    </source>
</evidence>
<keyword evidence="2" id="KW-0732">Signal</keyword>
<dbReference type="GO" id="GO:0005615">
    <property type="term" value="C:extracellular space"/>
    <property type="evidence" value="ECO:0007669"/>
    <property type="project" value="TreeGrafter"/>
</dbReference>
<organism evidence="6 7">
    <name type="scientific">Magallana gigas</name>
    <name type="common">Pacific oyster</name>
    <name type="synonym">Crassostrea gigas</name>
    <dbReference type="NCBI Taxonomy" id="29159"/>
    <lineage>
        <taxon>Eukaryota</taxon>
        <taxon>Metazoa</taxon>
        <taxon>Spiralia</taxon>
        <taxon>Lophotrochozoa</taxon>
        <taxon>Mollusca</taxon>
        <taxon>Bivalvia</taxon>
        <taxon>Autobranchia</taxon>
        <taxon>Pteriomorphia</taxon>
        <taxon>Ostreida</taxon>
        <taxon>Ostreoidea</taxon>
        <taxon>Ostreidae</taxon>
        <taxon>Magallana</taxon>
    </lineage>
</organism>
<dbReference type="InterPro" id="IPR036116">
    <property type="entry name" value="FN3_sf"/>
</dbReference>
<evidence type="ECO:0000256" key="4">
    <source>
        <dbReference type="ARBA" id="ARBA00023157"/>
    </source>
</evidence>
<dbReference type="SMART" id="SM00369">
    <property type="entry name" value="LRR_TYP"/>
    <property type="match status" value="7"/>
</dbReference>
<keyword evidence="1" id="KW-0433">Leucine-rich repeat</keyword>